<name>A0ABV6TIE0_9ACTN</name>
<gene>
    <name evidence="3" type="ORF">ACFH04_17810</name>
</gene>
<organism evidence="3 4">
    <name type="scientific">Streptomyces noboritoensis</name>
    <dbReference type="NCBI Taxonomy" id="67337"/>
    <lineage>
        <taxon>Bacteria</taxon>
        <taxon>Bacillati</taxon>
        <taxon>Actinomycetota</taxon>
        <taxon>Actinomycetes</taxon>
        <taxon>Kitasatosporales</taxon>
        <taxon>Streptomycetaceae</taxon>
        <taxon>Streptomyces</taxon>
    </lineage>
</organism>
<protein>
    <submittedName>
        <fullName evidence="3">Dihydrodipicolinate synthase family protein</fullName>
    </submittedName>
</protein>
<dbReference type="SMART" id="SM01130">
    <property type="entry name" value="DHDPS"/>
    <property type="match status" value="1"/>
</dbReference>
<evidence type="ECO:0000256" key="2">
    <source>
        <dbReference type="PIRNR" id="PIRNR001365"/>
    </source>
</evidence>
<dbReference type="InterPro" id="IPR002220">
    <property type="entry name" value="DapA-like"/>
</dbReference>
<comment type="similarity">
    <text evidence="2">Belongs to the DapA family.</text>
</comment>
<evidence type="ECO:0000256" key="1">
    <source>
        <dbReference type="ARBA" id="ARBA00023239"/>
    </source>
</evidence>
<evidence type="ECO:0000313" key="4">
    <source>
        <dbReference type="Proteomes" id="UP001589887"/>
    </source>
</evidence>
<dbReference type="Gene3D" id="3.20.20.70">
    <property type="entry name" value="Aldolase class I"/>
    <property type="match status" value="1"/>
</dbReference>
<dbReference type="PRINTS" id="PR00146">
    <property type="entry name" value="DHPICSNTHASE"/>
</dbReference>
<dbReference type="Proteomes" id="UP001589887">
    <property type="component" value="Unassembled WGS sequence"/>
</dbReference>
<keyword evidence="4" id="KW-1185">Reference proteome</keyword>
<dbReference type="RefSeq" id="WP_394320426.1">
    <property type="nucleotide sequence ID" value="NZ_JBHMQV010000009.1"/>
</dbReference>
<reference evidence="3 4" key="1">
    <citation type="submission" date="2024-09" db="EMBL/GenBank/DDBJ databases">
        <authorList>
            <person name="Sun Q."/>
            <person name="Mori K."/>
        </authorList>
    </citation>
    <scope>NUCLEOTIDE SEQUENCE [LARGE SCALE GENOMIC DNA]</scope>
    <source>
        <strain evidence="3 4">JCM 4557</strain>
    </source>
</reference>
<sequence length="309" mass="32955">MTSAQTAVSARSSAARQPWRGIMVATALPLREDLSVDYDAYADHVRWLIDNGCDGVVPNGSLGEYQTLTDEERTRVVQVAVEAAGDGDRVMPGVAAYGSAESRRWAEQAAEAGCGSVLLLPPNAYRADEVAVRAHYAEVARAELPVVAYNNPYDTKVDLTPALLAQLHRDGSIVAVKEFSGDVRRAYELAELAPELDLLIGADDVLLELALAGAVGWVAGYPNALPAASATLYRAAVAGDLETALPLYKSLHPLLRWDSKTEFVQAIKLSMDIAGRPGGPVRPPRARLVGDQESAVRAATEKALAEGLR</sequence>
<accession>A0ABV6TIE0</accession>
<keyword evidence="1 2" id="KW-0456">Lyase</keyword>
<dbReference type="PANTHER" id="PTHR12128">
    <property type="entry name" value="DIHYDRODIPICOLINATE SYNTHASE"/>
    <property type="match status" value="1"/>
</dbReference>
<dbReference type="Pfam" id="PF00701">
    <property type="entry name" value="DHDPS"/>
    <property type="match status" value="1"/>
</dbReference>
<comment type="caution">
    <text evidence="3">The sequence shown here is derived from an EMBL/GenBank/DDBJ whole genome shotgun (WGS) entry which is preliminary data.</text>
</comment>
<dbReference type="EMBL" id="JBHMQV010000009">
    <property type="protein sequence ID" value="MFC0845552.1"/>
    <property type="molecule type" value="Genomic_DNA"/>
</dbReference>
<dbReference type="SUPFAM" id="SSF51569">
    <property type="entry name" value="Aldolase"/>
    <property type="match status" value="1"/>
</dbReference>
<proteinExistence type="inferred from homology"/>
<dbReference type="PIRSF" id="PIRSF001365">
    <property type="entry name" value="DHDPS"/>
    <property type="match status" value="1"/>
</dbReference>
<dbReference type="InterPro" id="IPR013785">
    <property type="entry name" value="Aldolase_TIM"/>
</dbReference>
<evidence type="ECO:0000313" key="3">
    <source>
        <dbReference type="EMBL" id="MFC0845552.1"/>
    </source>
</evidence>
<dbReference type="PANTHER" id="PTHR12128:SF72">
    <property type="entry name" value="DIHYDRODIPICOLINATE SYNTHASE"/>
    <property type="match status" value="1"/>
</dbReference>
<dbReference type="CDD" id="cd00408">
    <property type="entry name" value="DHDPS-like"/>
    <property type="match status" value="1"/>
</dbReference>